<dbReference type="Gene3D" id="3.30.565.10">
    <property type="entry name" value="Histidine kinase-like ATPase, C-terminal domain"/>
    <property type="match status" value="1"/>
</dbReference>
<organism evidence="4 5">
    <name type="scientific">Butyrivibrio hungatei</name>
    <dbReference type="NCBI Taxonomy" id="185008"/>
    <lineage>
        <taxon>Bacteria</taxon>
        <taxon>Bacillati</taxon>
        <taxon>Bacillota</taxon>
        <taxon>Clostridia</taxon>
        <taxon>Lachnospirales</taxon>
        <taxon>Lachnospiraceae</taxon>
        <taxon>Butyrivibrio</taxon>
    </lineage>
</organism>
<keyword evidence="5" id="KW-1185">Reference proteome</keyword>
<feature type="transmembrane region" description="Helical" evidence="1">
    <location>
        <begin position="6"/>
        <end position="28"/>
    </location>
</feature>
<feature type="transmembrane region" description="Helical" evidence="1">
    <location>
        <begin position="40"/>
        <end position="60"/>
    </location>
</feature>
<evidence type="ECO:0000313" key="5">
    <source>
        <dbReference type="Proteomes" id="UP000179284"/>
    </source>
</evidence>
<feature type="transmembrane region" description="Helical" evidence="1">
    <location>
        <begin position="147"/>
        <end position="167"/>
    </location>
</feature>
<feature type="transmembrane region" description="Helical" evidence="1">
    <location>
        <begin position="179"/>
        <end position="197"/>
    </location>
</feature>
<keyword evidence="1" id="KW-1133">Transmembrane helix</keyword>
<dbReference type="InterPro" id="IPR003594">
    <property type="entry name" value="HATPase_dom"/>
</dbReference>
<dbReference type="InterPro" id="IPR010559">
    <property type="entry name" value="Sig_transdc_His_kin_internal"/>
</dbReference>
<dbReference type="EMBL" id="CP017831">
    <property type="protein sequence ID" value="AOZ96992.1"/>
    <property type="molecule type" value="Genomic_DNA"/>
</dbReference>
<feature type="transmembrane region" description="Helical" evidence="1">
    <location>
        <begin position="203"/>
        <end position="220"/>
    </location>
</feature>
<dbReference type="AlphaFoldDB" id="A0A1D9P3E0"/>
<dbReference type="Pfam" id="PF06580">
    <property type="entry name" value="His_kinase"/>
    <property type="match status" value="1"/>
</dbReference>
<feature type="domain" description="Signal transduction histidine kinase internal region" evidence="3">
    <location>
        <begin position="245"/>
        <end position="323"/>
    </location>
</feature>
<sequence>MLELKYVYTCLELWGSIFAVISAIYLFIGRTVIKEQYRALAELELTVGVMLFFDSAAWFFRGNPGSLAYAILNFSNYMSFVCNAILPVFLTAYVILSIQPEKRSIRVMFYMGGLGSVAELYLAIAQMYGFVYTINPETNLYQRGPGFIIWTIIVLVESIGVGAYVWVKRNQINKKRCNAIVMFITLPILASIIQLFIYGFSLSNIAIIIVSLIMFGQALEDNTKTMMEQRGYIEKQNQELEDMRMRIAISQIKPHFLYNTLSAISILCDKDINKAKEILESLADYLKENISSIETEDPIPFTEELQHTRDYLVIEEARFPDRFKVEYDIKATDFDIPALTIQPIVENAVNHGVCAKGTDEPGNIRISTEEGYGYIRIKIYDDGVGFDVNEYEKEIVSDNKRIGIRNVRNRLKIVENAEMRISSTPGVGTTVEIIIPKKTNR</sequence>
<name>A0A1D9P3E0_9FIRM</name>
<dbReference type="GO" id="GO:0016020">
    <property type="term" value="C:membrane"/>
    <property type="evidence" value="ECO:0007669"/>
    <property type="project" value="InterPro"/>
</dbReference>
<dbReference type="GO" id="GO:0000155">
    <property type="term" value="F:phosphorelay sensor kinase activity"/>
    <property type="evidence" value="ECO:0007669"/>
    <property type="project" value="InterPro"/>
</dbReference>
<dbReference type="Proteomes" id="UP000179284">
    <property type="component" value="Chromosome I"/>
</dbReference>
<protein>
    <submittedName>
        <fullName evidence="4">Histidine kinase</fullName>
    </submittedName>
</protein>
<dbReference type="SUPFAM" id="SSF55874">
    <property type="entry name" value="ATPase domain of HSP90 chaperone/DNA topoisomerase II/histidine kinase"/>
    <property type="match status" value="1"/>
</dbReference>
<dbReference type="InterPro" id="IPR036890">
    <property type="entry name" value="HATPase_C_sf"/>
</dbReference>
<feature type="domain" description="Histidine kinase/HSP90-like ATPase" evidence="2">
    <location>
        <begin position="340"/>
        <end position="438"/>
    </location>
</feature>
<evidence type="ECO:0000259" key="3">
    <source>
        <dbReference type="Pfam" id="PF06580"/>
    </source>
</evidence>
<keyword evidence="4" id="KW-0808">Transferase</keyword>
<dbReference type="PANTHER" id="PTHR34220:SF7">
    <property type="entry name" value="SENSOR HISTIDINE KINASE YPDA"/>
    <property type="match status" value="1"/>
</dbReference>
<evidence type="ECO:0000259" key="2">
    <source>
        <dbReference type="Pfam" id="PF02518"/>
    </source>
</evidence>
<keyword evidence="1" id="KW-0812">Transmembrane</keyword>
<proteinExistence type="predicted"/>
<dbReference type="RefSeq" id="WP_071176639.1">
    <property type="nucleotide sequence ID" value="NZ_CP017831.1"/>
</dbReference>
<reference evidence="5" key="1">
    <citation type="submission" date="2016-10" db="EMBL/GenBank/DDBJ databases">
        <title>The complete genome sequence of the rumen bacterium Butyrivibrio hungatei MB2003.</title>
        <authorList>
            <person name="Palevich N."/>
            <person name="Kelly W.J."/>
            <person name="Leahy S.C."/>
            <person name="Altermann E."/>
            <person name="Rakonjac J."/>
            <person name="Attwood G.T."/>
        </authorList>
    </citation>
    <scope>NUCLEOTIDE SEQUENCE [LARGE SCALE GENOMIC DNA]</scope>
    <source>
        <strain evidence="5">MB2003</strain>
    </source>
</reference>
<keyword evidence="1" id="KW-0472">Membrane</keyword>
<gene>
    <name evidence="4" type="ORF">bhn_I1959</name>
</gene>
<feature type="transmembrane region" description="Helical" evidence="1">
    <location>
        <begin position="107"/>
        <end position="127"/>
    </location>
</feature>
<accession>A0A1D9P3E0</accession>
<dbReference type="Pfam" id="PF02518">
    <property type="entry name" value="HATPase_c"/>
    <property type="match status" value="1"/>
</dbReference>
<evidence type="ECO:0000313" key="4">
    <source>
        <dbReference type="EMBL" id="AOZ96992.1"/>
    </source>
</evidence>
<evidence type="ECO:0000256" key="1">
    <source>
        <dbReference type="SAM" id="Phobius"/>
    </source>
</evidence>
<dbReference type="PANTHER" id="PTHR34220">
    <property type="entry name" value="SENSOR HISTIDINE KINASE YPDA"/>
    <property type="match status" value="1"/>
</dbReference>
<feature type="transmembrane region" description="Helical" evidence="1">
    <location>
        <begin position="66"/>
        <end position="95"/>
    </location>
</feature>
<dbReference type="OrthoDB" id="9809348at2"/>
<dbReference type="InterPro" id="IPR050640">
    <property type="entry name" value="Bact_2-comp_sensor_kinase"/>
</dbReference>
<dbReference type="KEGG" id="bhu:bhn_I1959"/>
<keyword evidence="4" id="KW-0418">Kinase</keyword>